<dbReference type="Proteomes" id="UP000614261">
    <property type="component" value="Unassembled WGS sequence"/>
</dbReference>
<sequence length="168" mass="18567">MSNVTAFQNGRQIASGPRDDVGRALAQALSEQDGTILVFEDSTGRVTDLDYRNIAPRSAGRPKLGVQSREVTLLPRHWDWLASQSGGASAALRRLIDQQRGNGRTQRESRDAAYRFMQAACGDMPQYEEALRALYSARPDEFQALISPWPADIVRYVNTLLGDEVADA</sequence>
<gene>
    <name evidence="1" type="ORF">GCM10010833_16360</name>
</gene>
<organism evidence="1 2">
    <name type="scientific">Blastomonas aquatica</name>
    <dbReference type="NCBI Taxonomy" id="1510276"/>
    <lineage>
        <taxon>Bacteria</taxon>
        <taxon>Pseudomonadati</taxon>
        <taxon>Pseudomonadota</taxon>
        <taxon>Alphaproteobacteria</taxon>
        <taxon>Sphingomonadales</taxon>
        <taxon>Sphingomonadaceae</taxon>
        <taxon>Blastomonas</taxon>
    </lineage>
</organism>
<dbReference type="InterPro" id="IPR018715">
    <property type="entry name" value="DUF2239"/>
</dbReference>
<proteinExistence type="predicted"/>
<accession>A0ABQ1J9W7</accession>
<name>A0ABQ1J9W7_9SPHN</name>
<protein>
    <recommendedName>
        <fullName evidence="3">DUF2239 domain-containing protein</fullName>
    </recommendedName>
</protein>
<dbReference type="RefSeq" id="WP_188513942.1">
    <property type="nucleotide sequence ID" value="NZ_BMGD01000003.1"/>
</dbReference>
<comment type="caution">
    <text evidence="1">The sequence shown here is derived from an EMBL/GenBank/DDBJ whole genome shotgun (WGS) entry which is preliminary data.</text>
</comment>
<evidence type="ECO:0008006" key="3">
    <source>
        <dbReference type="Google" id="ProtNLM"/>
    </source>
</evidence>
<dbReference type="Pfam" id="PF09998">
    <property type="entry name" value="DUF2239"/>
    <property type="match status" value="2"/>
</dbReference>
<evidence type="ECO:0000313" key="1">
    <source>
        <dbReference type="EMBL" id="GGB62132.1"/>
    </source>
</evidence>
<dbReference type="EMBL" id="BMGD01000003">
    <property type="protein sequence ID" value="GGB62132.1"/>
    <property type="molecule type" value="Genomic_DNA"/>
</dbReference>
<evidence type="ECO:0000313" key="2">
    <source>
        <dbReference type="Proteomes" id="UP000614261"/>
    </source>
</evidence>
<keyword evidence="2" id="KW-1185">Reference proteome</keyword>
<reference evidence="2" key="1">
    <citation type="journal article" date="2019" name="Int. J. Syst. Evol. Microbiol.">
        <title>The Global Catalogue of Microorganisms (GCM) 10K type strain sequencing project: providing services to taxonomists for standard genome sequencing and annotation.</title>
        <authorList>
            <consortium name="The Broad Institute Genomics Platform"/>
            <consortium name="The Broad Institute Genome Sequencing Center for Infectious Disease"/>
            <person name="Wu L."/>
            <person name="Ma J."/>
        </authorList>
    </citation>
    <scope>NUCLEOTIDE SEQUENCE [LARGE SCALE GENOMIC DNA]</scope>
    <source>
        <strain evidence="2">CGMCC 1.12851</strain>
    </source>
</reference>